<dbReference type="eggNOG" id="COG1714">
    <property type="taxonomic scope" value="Bacteria"/>
</dbReference>
<evidence type="ECO:0000256" key="4">
    <source>
        <dbReference type="ARBA" id="ARBA00022989"/>
    </source>
</evidence>
<dbReference type="PANTHER" id="PTHR36115">
    <property type="entry name" value="PROLINE-RICH ANTIGEN HOMOLOG-RELATED"/>
    <property type="match status" value="1"/>
</dbReference>
<keyword evidence="3 6" id="KW-0812">Transmembrane</keyword>
<dbReference type="KEGG" id="kko:Kkor_1818"/>
<gene>
    <name evidence="8" type="ordered locus">Kkor_1818</name>
</gene>
<dbReference type="OrthoDB" id="9793824at2"/>
<evidence type="ECO:0000256" key="6">
    <source>
        <dbReference type="SAM" id="Phobius"/>
    </source>
</evidence>
<dbReference type="GO" id="GO:0005886">
    <property type="term" value="C:plasma membrane"/>
    <property type="evidence" value="ECO:0007669"/>
    <property type="project" value="UniProtKB-SubCell"/>
</dbReference>
<dbReference type="EMBL" id="CP001707">
    <property type="protein sequence ID" value="ACV27230.1"/>
    <property type="molecule type" value="Genomic_DNA"/>
</dbReference>
<evidence type="ECO:0000256" key="2">
    <source>
        <dbReference type="ARBA" id="ARBA00022475"/>
    </source>
</evidence>
<evidence type="ECO:0000313" key="8">
    <source>
        <dbReference type="EMBL" id="ACV27230.1"/>
    </source>
</evidence>
<sequence length="161" mass="18075">MSKPKSTSASEPLVTTPAPLTKKLGAWLYDALICVAIWFLWGLFTFPLIRWLLGVEDMQIDTGWQDTLTYKIYSVLPTFLILFYFVGSHVRFGQTVGMSSWKLMLVQNNGKPVTLGQAMLRDVTAVFGIGMLLSLFNSKKLGWHDMLSGTRVVALPDKQKD</sequence>
<feature type="transmembrane region" description="Helical" evidence="6">
    <location>
        <begin position="27"/>
        <end position="52"/>
    </location>
</feature>
<keyword evidence="9" id="KW-1185">Reference proteome</keyword>
<name>C7R5Q6_KANKD</name>
<dbReference type="HOGENOM" id="CLU_053152_4_1_6"/>
<proteinExistence type="predicted"/>
<dbReference type="PANTHER" id="PTHR36115:SF10">
    <property type="entry name" value="RDD DOMAIN-CONTAINING PROTEIN"/>
    <property type="match status" value="1"/>
</dbReference>
<dbReference type="RefSeq" id="WP_015780835.1">
    <property type="nucleotide sequence ID" value="NC_013166.1"/>
</dbReference>
<evidence type="ECO:0000259" key="7">
    <source>
        <dbReference type="Pfam" id="PF06271"/>
    </source>
</evidence>
<accession>C7R5Q6</accession>
<dbReference type="Pfam" id="PF06271">
    <property type="entry name" value="RDD"/>
    <property type="match status" value="1"/>
</dbReference>
<dbReference type="STRING" id="523791.Kkor_1818"/>
<reference evidence="8 9" key="1">
    <citation type="journal article" date="2009" name="Stand. Genomic Sci.">
        <title>Complete genome sequence of Kangiella koreensis type strain (SW-125).</title>
        <authorList>
            <person name="Han C."/>
            <person name="Sikorski J."/>
            <person name="Lapidus A."/>
            <person name="Nolan M."/>
            <person name="Glavina Del Rio T."/>
            <person name="Tice H."/>
            <person name="Cheng J.F."/>
            <person name="Lucas S."/>
            <person name="Chen F."/>
            <person name="Copeland A."/>
            <person name="Ivanova N."/>
            <person name="Mavromatis K."/>
            <person name="Ovchinnikova G."/>
            <person name="Pati A."/>
            <person name="Bruce D."/>
            <person name="Goodwin L."/>
            <person name="Pitluck S."/>
            <person name="Chen A."/>
            <person name="Palaniappan K."/>
            <person name="Land M."/>
            <person name="Hauser L."/>
            <person name="Chang Y.J."/>
            <person name="Jeffries C.D."/>
            <person name="Chain P."/>
            <person name="Saunders E."/>
            <person name="Brettin T."/>
            <person name="Goker M."/>
            <person name="Tindall B.J."/>
            <person name="Bristow J."/>
            <person name="Eisen J.A."/>
            <person name="Markowitz V."/>
            <person name="Hugenholtz P."/>
            <person name="Kyrpides N.C."/>
            <person name="Klenk H.P."/>
            <person name="Detter J.C."/>
        </authorList>
    </citation>
    <scope>NUCLEOTIDE SEQUENCE [LARGE SCALE GENOMIC DNA]</scope>
    <source>
        <strain evidence="9">DSM 16069 / KCTC 12182 / SW-125</strain>
    </source>
</reference>
<feature type="transmembrane region" description="Helical" evidence="6">
    <location>
        <begin position="72"/>
        <end position="92"/>
    </location>
</feature>
<keyword evidence="2" id="KW-1003">Cell membrane</keyword>
<dbReference type="Proteomes" id="UP000001231">
    <property type="component" value="Chromosome"/>
</dbReference>
<dbReference type="InterPro" id="IPR010432">
    <property type="entry name" value="RDD"/>
</dbReference>
<evidence type="ECO:0000256" key="1">
    <source>
        <dbReference type="ARBA" id="ARBA00004651"/>
    </source>
</evidence>
<evidence type="ECO:0000256" key="5">
    <source>
        <dbReference type="ARBA" id="ARBA00023136"/>
    </source>
</evidence>
<dbReference type="AlphaFoldDB" id="C7R5Q6"/>
<keyword evidence="4 6" id="KW-1133">Transmembrane helix</keyword>
<dbReference type="InterPro" id="IPR051791">
    <property type="entry name" value="Pra-immunoreactive"/>
</dbReference>
<evidence type="ECO:0000256" key="3">
    <source>
        <dbReference type="ARBA" id="ARBA00022692"/>
    </source>
</evidence>
<comment type="subcellular location">
    <subcellularLocation>
        <location evidence="1">Cell membrane</location>
        <topology evidence="1">Multi-pass membrane protein</topology>
    </subcellularLocation>
</comment>
<evidence type="ECO:0000313" key="9">
    <source>
        <dbReference type="Proteomes" id="UP000001231"/>
    </source>
</evidence>
<dbReference type="InParanoid" id="C7R5Q6"/>
<protein>
    <submittedName>
        <fullName evidence="8">RDD domain containing protein</fullName>
    </submittedName>
</protein>
<feature type="domain" description="RDD" evidence="7">
    <location>
        <begin position="18"/>
        <end position="149"/>
    </location>
</feature>
<keyword evidence="5 6" id="KW-0472">Membrane</keyword>
<organism evidence="8 9">
    <name type="scientific">Kangiella koreensis (strain DSM 16069 / JCM 12317 / KCTC 12182 / SW-125)</name>
    <dbReference type="NCBI Taxonomy" id="523791"/>
    <lineage>
        <taxon>Bacteria</taxon>
        <taxon>Pseudomonadati</taxon>
        <taxon>Pseudomonadota</taxon>
        <taxon>Gammaproteobacteria</taxon>
        <taxon>Kangiellales</taxon>
        <taxon>Kangiellaceae</taxon>
        <taxon>Kangiella</taxon>
    </lineage>
</organism>